<dbReference type="SUPFAM" id="SSF56300">
    <property type="entry name" value="Metallo-dependent phosphatases"/>
    <property type="match status" value="1"/>
</dbReference>
<feature type="domain" description="Calcineurin-like phosphoesterase" evidence="1">
    <location>
        <begin position="32"/>
        <end position="270"/>
    </location>
</feature>
<protein>
    <recommendedName>
        <fullName evidence="1">Calcineurin-like phosphoesterase domain-containing protein</fullName>
    </recommendedName>
</protein>
<dbReference type="InterPro" id="IPR004843">
    <property type="entry name" value="Calcineurin-like_PHP"/>
</dbReference>
<dbReference type="EMBL" id="GIBP01005153">
    <property type="protein sequence ID" value="NDV34122.1"/>
    <property type="molecule type" value="Transcribed_RNA"/>
</dbReference>
<accession>A0A6B2LAN3</accession>
<dbReference type="InterPro" id="IPR029052">
    <property type="entry name" value="Metallo-depent_PP-like"/>
</dbReference>
<sequence length="306" mass="35223">MMDILVHFISNENTGSLNTQLHKNAKTFQLQICSDLHLEFGHKMDNLVIPKAPYLALLGDIGVVKRKKNEYRTFLIQMASLFEKVFVVLGNHELYFSVVDEAFAEVRQICSEHHNLILLHKSSCFLEEHKISLLGTPLWANVPPLAQLQVQNLITDYSKILTKGEPSDYPFKGGQPLEEAVRPIKVEDTNYWHLNELEWLRGEMRRIQEENAQREEKVRVVVLTHHSPLMENGSSNAETWGQETNYAFSTDLMHLMGGDVVLWGYGHTHWFQDMVFNGTRVVSNPHGYGTKAHFKSYYDPEFVVNL</sequence>
<proteinExistence type="predicted"/>
<evidence type="ECO:0000313" key="2">
    <source>
        <dbReference type="EMBL" id="NDV34122.1"/>
    </source>
</evidence>
<dbReference type="PANTHER" id="PTHR37844:SF2">
    <property type="entry name" value="SER_THR PROTEIN PHOSPHATASE SUPERFAMILY (AFU_ORTHOLOGUE AFUA_1G14840)"/>
    <property type="match status" value="1"/>
</dbReference>
<dbReference type="PANTHER" id="PTHR37844">
    <property type="entry name" value="SER/THR PROTEIN PHOSPHATASE SUPERFAMILY (AFU_ORTHOLOGUE AFUA_1G14840)"/>
    <property type="match status" value="1"/>
</dbReference>
<dbReference type="AlphaFoldDB" id="A0A6B2LAN3"/>
<dbReference type="Pfam" id="PF00149">
    <property type="entry name" value="Metallophos"/>
    <property type="match status" value="1"/>
</dbReference>
<organism evidence="2">
    <name type="scientific">Arcella intermedia</name>
    <dbReference type="NCBI Taxonomy" id="1963864"/>
    <lineage>
        <taxon>Eukaryota</taxon>
        <taxon>Amoebozoa</taxon>
        <taxon>Tubulinea</taxon>
        <taxon>Elardia</taxon>
        <taxon>Arcellinida</taxon>
        <taxon>Sphaerothecina</taxon>
        <taxon>Arcellidae</taxon>
        <taxon>Arcella</taxon>
    </lineage>
</organism>
<dbReference type="GO" id="GO:0016787">
    <property type="term" value="F:hydrolase activity"/>
    <property type="evidence" value="ECO:0007669"/>
    <property type="project" value="InterPro"/>
</dbReference>
<name>A0A6B2LAN3_9EUKA</name>
<reference evidence="2" key="1">
    <citation type="journal article" date="2020" name="J. Eukaryot. Microbiol.">
        <title>De novo Sequencing, Assembly and Annotation of the Transcriptome for the Free-Living Testate Amoeba Arcella intermedia.</title>
        <authorList>
            <person name="Ribeiro G.M."/>
            <person name="Porfirio-Sousa A.L."/>
            <person name="Maurer-Alcala X.X."/>
            <person name="Katz L.A."/>
            <person name="Lahr D.J.G."/>
        </authorList>
    </citation>
    <scope>NUCLEOTIDE SEQUENCE</scope>
</reference>
<dbReference type="Gene3D" id="3.60.21.10">
    <property type="match status" value="1"/>
</dbReference>
<evidence type="ECO:0000259" key="1">
    <source>
        <dbReference type="Pfam" id="PF00149"/>
    </source>
</evidence>